<keyword evidence="1" id="KW-1133">Transmembrane helix</keyword>
<feature type="transmembrane region" description="Helical" evidence="1">
    <location>
        <begin position="102"/>
        <end position="127"/>
    </location>
</feature>
<organism evidence="3 4">
    <name type="scientific">Solirubrum puertoriconensis</name>
    <dbReference type="NCBI Taxonomy" id="1751427"/>
    <lineage>
        <taxon>Bacteria</taxon>
        <taxon>Pseudomonadati</taxon>
        <taxon>Bacteroidota</taxon>
        <taxon>Cytophagia</taxon>
        <taxon>Cytophagales</taxon>
    </lineage>
</organism>
<evidence type="ECO:0000259" key="2">
    <source>
        <dbReference type="Pfam" id="PF01757"/>
    </source>
</evidence>
<evidence type="ECO:0000256" key="1">
    <source>
        <dbReference type="SAM" id="Phobius"/>
    </source>
</evidence>
<name>A0A9X0HKU8_SOLP1</name>
<comment type="caution">
    <text evidence="3">The sequence shown here is derived from an EMBL/GenBank/DDBJ whole genome shotgun (WGS) entry which is preliminary data.</text>
</comment>
<sequence length="425" mass="47578">MADVTITSQLPTTQGADRRKIDLNIEALRGLVALFVVWGHFVAFRLLDPAFQPTGSWGVEPPARLCVLIFFVLSGYVIGLTNKHPLEGATIAGYIKKRVVRIYPIYLLCFALALWVATPTYSGRVILSHLLFVQGWVTKTIPEFGPSWSLAYEILFYALFIPVSLFRLDAKKLIWPVLVFGIANTLFLPYLGPAVLSSICFGYVFWLSGLWLAKNPSRDEAQISYTDMMAMILLVLSMGRFNVLASVLSRVEPFMLADAIALPQAYVWNERVIPFQELSFLPISLAAVAVFGNRSFPFRPWVIRLLFLVPAASFLSIYRNFEPTLFAKELPFVLFYLASVTVFFFGRSLENGFRRLMKAAAETGKISYAIYLIHFPLVSGVAWLPLPTGSAGSFLLRAALCVTASVASAYVLERVLQPRIKRLFD</sequence>
<evidence type="ECO:0000313" key="4">
    <source>
        <dbReference type="Proteomes" id="UP000054223"/>
    </source>
</evidence>
<feature type="transmembrane region" description="Helical" evidence="1">
    <location>
        <begin position="196"/>
        <end position="213"/>
    </location>
</feature>
<reference evidence="3 4" key="1">
    <citation type="submission" date="2015-11" db="EMBL/GenBank/DDBJ databases">
        <title>Solirubrum puertoriconensis gen. nov. an environmental bacteria isolated in Puerto Rico.</title>
        <authorList>
            <person name="Cuebas-Irizarry M.F."/>
            <person name="Montalvo-Rodriguez R."/>
        </authorList>
    </citation>
    <scope>NUCLEOTIDE SEQUENCE [LARGE SCALE GENOMIC DNA]</scope>
    <source>
        <strain evidence="3 4">MC1A</strain>
    </source>
</reference>
<dbReference type="InterPro" id="IPR050879">
    <property type="entry name" value="Acyltransferase_3"/>
</dbReference>
<feature type="transmembrane region" description="Helical" evidence="1">
    <location>
        <begin position="225"/>
        <end position="248"/>
    </location>
</feature>
<feature type="transmembrane region" description="Helical" evidence="1">
    <location>
        <begin position="392"/>
        <end position="412"/>
    </location>
</feature>
<keyword evidence="4" id="KW-1185">Reference proteome</keyword>
<keyword evidence="1" id="KW-0812">Transmembrane</keyword>
<dbReference type="Pfam" id="PF01757">
    <property type="entry name" value="Acyl_transf_3"/>
    <property type="match status" value="1"/>
</dbReference>
<feature type="transmembrane region" description="Helical" evidence="1">
    <location>
        <begin position="62"/>
        <end position="81"/>
    </location>
</feature>
<keyword evidence="1" id="KW-0472">Membrane</keyword>
<dbReference type="EMBL" id="LNAL01000007">
    <property type="protein sequence ID" value="KUG07813.1"/>
    <property type="molecule type" value="Genomic_DNA"/>
</dbReference>
<feature type="transmembrane region" description="Helical" evidence="1">
    <location>
        <begin position="368"/>
        <end position="386"/>
    </location>
</feature>
<feature type="transmembrane region" description="Helical" evidence="1">
    <location>
        <begin position="301"/>
        <end position="318"/>
    </location>
</feature>
<protein>
    <recommendedName>
        <fullName evidence="2">Acyltransferase 3 domain-containing protein</fullName>
    </recommendedName>
</protein>
<proteinExistence type="predicted"/>
<dbReference type="GO" id="GO:0016747">
    <property type="term" value="F:acyltransferase activity, transferring groups other than amino-acyl groups"/>
    <property type="evidence" value="ECO:0007669"/>
    <property type="project" value="InterPro"/>
</dbReference>
<dbReference type="Proteomes" id="UP000054223">
    <property type="component" value="Unassembled WGS sequence"/>
</dbReference>
<feature type="transmembrane region" description="Helical" evidence="1">
    <location>
        <begin position="147"/>
        <end position="166"/>
    </location>
</feature>
<dbReference type="PANTHER" id="PTHR23028">
    <property type="entry name" value="ACETYLTRANSFERASE"/>
    <property type="match status" value="1"/>
</dbReference>
<dbReference type="GO" id="GO:0000271">
    <property type="term" value="P:polysaccharide biosynthetic process"/>
    <property type="evidence" value="ECO:0007669"/>
    <property type="project" value="TreeGrafter"/>
</dbReference>
<gene>
    <name evidence="3" type="ORF">ASU33_16025</name>
</gene>
<feature type="domain" description="Acyltransferase 3" evidence="2">
    <location>
        <begin position="24"/>
        <end position="412"/>
    </location>
</feature>
<dbReference type="GO" id="GO:0016020">
    <property type="term" value="C:membrane"/>
    <property type="evidence" value="ECO:0007669"/>
    <property type="project" value="TreeGrafter"/>
</dbReference>
<feature type="transmembrane region" description="Helical" evidence="1">
    <location>
        <begin position="27"/>
        <end position="47"/>
    </location>
</feature>
<dbReference type="PANTHER" id="PTHR23028:SF131">
    <property type="entry name" value="BLR2367 PROTEIN"/>
    <property type="match status" value="1"/>
</dbReference>
<evidence type="ECO:0000313" key="3">
    <source>
        <dbReference type="EMBL" id="KUG07813.1"/>
    </source>
</evidence>
<feature type="transmembrane region" description="Helical" evidence="1">
    <location>
        <begin position="330"/>
        <end position="347"/>
    </location>
</feature>
<dbReference type="AlphaFoldDB" id="A0A9X0HKU8"/>
<accession>A0A9X0HKU8</accession>
<dbReference type="InterPro" id="IPR002656">
    <property type="entry name" value="Acyl_transf_3_dom"/>
</dbReference>